<comment type="caution">
    <text evidence="3">The sequence shown here is derived from an EMBL/GenBank/DDBJ whole genome shotgun (WGS) entry which is preliminary data.</text>
</comment>
<dbReference type="EMBL" id="QSJI01000001">
    <property type="protein sequence ID" value="RHD57591.1"/>
    <property type="molecule type" value="Genomic_DNA"/>
</dbReference>
<organism evidence="3 4">
    <name type="scientific">Collinsella intestinalis</name>
    <dbReference type="NCBI Taxonomy" id="147207"/>
    <lineage>
        <taxon>Bacteria</taxon>
        <taxon>Bacillati</taxon>
        <taxon>Actinomycetota</taxon>
        <taxon>Coriobacteriia</taxon>
        <taxon>Coriobacteriales</taxon>
        <taxon>Coriobacteriaceae</taxon>
        <taxon>Collinsella</taxon>
    </lineage>
</organism>
<dbReference type="Proteomes" id="UP000286050">
    <property type="component" value="Unassembled WGS sequence"/>
</dbReference>
<dbReference type="AlphaFoldDB" id="A0A414G067"/>
<feature type="region of interest" description="Disordered" evidence="1">
    <location>
        <begin position="1"/>
        <end position="21"/>
    </location>
</feature>
<feature type="compositionally biased region" description="Basic residues" evidence="1">
    <location>
        <begin position="9"/>
        <end position="21"/>
    </location>
</feature>
<feature type="transmembrane region" description="Helical" evidence="2">
    <location>
        <begin position="268"/>
        <end position="289"/>
    </location>
</feature>
<feature type="transmembrane region" description="Helical" evidence="2">
    <location>
        <begin position="215"/>
        <end position="233"/>
    </location>
</feature>
<gene>
    <name evidence="3" type="ORF">DW787_01765</name>
</gene>
<feature type="transmembrane region" description="Helical" evidence="2">
    <location>
        <begin position="183"/>
        <end position="203"/>
    </location>
</feature>
<keyword evidence="2" id="KW-0812">Transmembrane</keyword>
<evidence type="ECO:0000313" key="4">
    <source>
        <dbReference type="Proteomes" id="UP000286050"/>
    </source>
</evidence>
<evidence type="ECO:0000256" key="1">
    <source>
        <dbReference type="SAM" id="MobiDB-lite"/>
    </source>
</evidence>
<proteinExistence type="predicted"/>
<sequence>MSGDAPCTHPRKRHLGCSTKKRSGAPSAIKRSLTGGFFLACRIERLIPLTALALIACIATILNPDSGPLFMVAGDPNAAVGTTIGFVGDVIVPGHVAESVLRASLVYTIAWIPAAAIMGITVVGVGAAEPTAQLSQAKGIPGGATVLGQAVPQTTLFAIAYLLSHIAAFVLKTLAHGVPLTEAAWGLAAGTMLSSCLLLCAIYTMSALIAAICRMPLLALFLSLPLNIGPLLAYPRAYIAGNAPMAAWMSPTVWLMHTCSLNISEASLVAGAAAGAGICVIASVLTYAICNCQEASR</sequence>
<feature type="transmembrane region" description="Helical" evidence="2">
    <location>
        <begin position="105"/>
        <end position="128"/>
    </location>
</feature>
<evidence type="ECO:0008006" key="5">
    <source>
        <dbReference type="Google" id="ProtNLM"/>
    </source>
</evidence>
<evidence type="ECO:0000313" key="3">
    <source>
        <dbReference type="EMBL" id="RHD57591.1"/>
    </source>
</evidence>
<feature type="transmembrane region" description="Helical" evidence="2">
    <location>
        <begin position="46"/>
        <end position="62"/>
    </location>
</feature>
<keyword evidence="2" id="KW-1133">Transmembrane helix</keyword>
<keyword evidence="2" id="KW-0472">Membrane</keyword>
<protein>
    <recommendedName>
        <fullName evidence="5">ABC-2 family transporter protein</fullName>
    </recommendedName>
</protein>
<evidence type="ECO:0000256" key="2">
    <source>
        <dbReference type="SAM" id="Phobius"/>
    </source>
</evidence>
<name>A0A414G067_9ACTN</name>
<reference evidence="3 4" key="1">
    <citation type="submission" date="2018-08" db="EMBL/GenBank/DDBJ databases">
        <title>A genome reference for cultivated species of the human gut microbiota.</title>
        <authorList>
            <person name="Zou Y."/>
            <person name="Xue W."/>
            <person name="Luo G."/>
        </authorList>
    </citation>
    <scope>NUCLEOTIDE SEQUENCE [LARGE SCALE GENOMIC DNA]</scope>
    <source>
        <strain evidence="3 4">AM30-5LB</strain>
    </source>
</reference>
<accession>A0A414G067</accession>